<protein>
    <submittedName>
        <fullName evidence="2">Serine/threonine phosphatase</fullName>
    </submittedName>
</protein>
<dbReference type="SUPFAM" id="SSF81606">
    <property type="entry name" value="PP2C-like"/>
    <property type="match status" value="1"/>
</dbReference>
<name>A0ABM7YKC9_9BURK</name>
<dbReference type="Gene3D" id="3.60.40.10">
    <property type="entry name" value="PPM-type phosphatase domain"/>
    <property type="match status" value="1"/>
</dbReference>
<evidence type="ECO:0000313" key="2">
    <source>
        <dbReference type="EMBL" id="BDI04879.1"/>
    </source>
</evidence>
<dbReference type="RefSeq" id="WP_251972965.1">
    <property type="nucleotide sequence ID" value="NZ_AP025730.1"/>
</dbReference>
<feature type="domain" description="PPM-type phosphatase" evidence="1">
    <location>
        <begin position="8"/>
        <end position="249"/>
    </location>
</feature>
<dbReference type="Proteomes" id="UP001057498">
    <property type="component" value="Chromosome"/>
</dbReference>
<accession>A0ABM7YKC9</accession>
<dbReference type="CDD" id="cd00143">
    <property type="entry name" value="PP2Cc"/>
    <property type="match status" value="1"/>
</dbReference>
<dbReference type="SMART" id="SM00331">
    <property type="entry name" value="PP2C_SIG"/>
    <property type="match status" value="1"/>
</dbReference>
<dbReference type="InterPro" id="IPR001932">
    <property type="entry name" value="PPM-type_phosphatase-like_dom"/>
</dbReference>
<organism evidence="2 3">
    <name type="scientific">Sphaerotilus microaerophilus</name>
    <dbReference type="NCBI Taxonomy" id="2914710"/>
    <lineage>
        <taxon>Bacteria</taxon>
        <taxon>Pseudomonadati</taxon>
        <taxon>Pseudomonadota</taxon>
        <taxon>Betaproteobacteria</taxon>
        <taxon>Burkholderiales</taxon>
        <taxon>Sphaerotilaceae</taxon>
        <taxon>Sphaerotilus</taxon>
    </lineage>
</organism>
<keyword evidence="3" id="KW-1185">Reference proteome</keyword>
<dbReference type="SMART" id="SM00332">
    <property type="entry name" value="PP2Cc"/>
    <property type="match status" value="1"/>
</dbReference>
<evidence type="ECO:0000259" key="1">
    <source>
        <dbReference type="PROSITE" id="PS51746"/>
    </source>
</evidence>
<dbReference type="EMBL" id="AP025730">
    <property type="protein sequence ID" value="BDI04879.1"/>
    <property type="molecule type" value="Genomic_DNA"/>
</dbReference>
<dbReference type="Pfam" id="PF13672">
    <property type="entry name" value="PP2C_2"/>
    <property type="match status" value="1"/>
</dbReference>
<sequence length="266" mass="29457">MPDLLPLTLAYRSETGQRSRNEDALRVAQIGPVCHFIVSDGAGGHQRGEEASRRVVDHLDARLAEHAQSGASPDATVLAEAICAAHDELRQLQSDQHASRRMHATVVALWIDRETREAVWSHVGDSRLYRLRHGRLDHVSEDDSVVQQMVRAGWLSPVQARTHPNKNQLVAALGMAEQVQPHSHHDHIEEGDAYLLCSDGWWDPLDARVLEDTLARSLTAQAWLAALLEHITAHAPARQDNHSAIAVWIGQPGDVTRPPFPSPLSR</sequence>
<proteinExistence type="predicted"/>
<reference evidence="2" key="1">
    <citation type="submission" date="2022-04" db="EMBL/GenBank/DDBJ databases">
        <title>Whole genome sequence of Sphaerotilus sp. FB-5.</title>
        <authorList>
            <person name="Takeda M."/>
            <person name="Narihara S."/>
            <person name="Akimoto M."/>
            <person name="Akimoto R."/>
            <person name="Nishiyashiki S."/>
            <person name="Murakami T."/>
        </authorList>
    </citation>
    <scope>NUCLEOTIDE SEQUENCE</scope>
    <source>
        <strain evidence="2">FB-5</strain>
    </source>
</reference>
<dbReference type="InterPro" id="IPR036457">
    <property type="entry name" value="PPM-type-like_dom_sf"/>
</dbReference>
<dbReference type="PROSITE" id="PS51746">
    <property type="entry name" value="PPM_2"/>
    <property type="match status" value="1"/>
</dbReference>
<gene>
    <name evidence="2" type="ORF">CATMQ487_18490</name>
</gene>
<evidence type="ECO:0000313" key="3">
    <source>
        <dbReference type="Proteomes" id="UP001057498"/>
    </source>
</evidence>